<accession>A0A517LPG7</accession>
<dbReference type="EMBL" id="CP042202">
    <property type="protein sequence ID" value="QDS77535.1"/>
    <property type="molecule type" value="Genomic_DNA"/>
</dbReference>
<gene>
    <name evidence="2" type="ORF">FKW77_000938</name>
</gene>
<sequence length="362" mass="42253">MDITTPPSEKATNGKGRMDLYVQRQPTPPSDHRGPATPSIQPEYARPKTNHVSKSGWVAINAKPQADGQDEDYEDDNDYDMDIDKDNPSIDRDEYPDEDFEDDLEYYTRQSHEYQDEIAEEKQEEEQEEEEEEDEPSELDGPPHQILKIYGSHSHIILTATTKTSPLLTPHEQDLMTQIKSRKDEATLGFPSGSHTYHPYLGPSILRNASLERLGQFLNGPELEKIKIDPVRWPDRDGWRREKARLLWRMLYVRAIRDRETEGILREVEKQDKEREEVRVNGETVIGPRSSLFVGYDMQVVEEEEVSWDEMLKNELERKTEGLSPVERKEWMRSVYGARWTWYVVKFGLVVEMEEENVVVRS</sequence>
<dbReference type="OrthoDB" id="3940105at2759"/>
<dbReference type="AlphaFoldDB" id="A0A517LPG7"/>
<feature type="compositionally biased region" description="Acidic residues" evidence="1">
    <location>
        <begin position="68"/>
        <end position="81"/>
    </location>
</feature>
<feature type="region of interest" description="Disordered" evidence="1">
    <location>
        <begin position="1"/>
        <end position="97"/>
    </location>
</feature>
<dbReference type="Proteomes" id="UP000316270">
    <property type="component" value="Chromosome 18"/>
</dbReference>
<proteinExistence type="predicted"/>
<reference evidence="2 3" key="1">
    <citation type="submission" date="2019-07" db="EMBL/GenBank/DDBJ databases">
        <title>Finished genome of Venturia effusa.</title>
        <authorList>
            <person name="Young C.A."/>
            <person name="Cox M.P."/>
            <person name="Ganley A.R.D."/>
            <person name="David W.J."/>
        </authorList>
    </citation>
    <scope>NUCLEOTIDE SEQUENCE [LARGE SCALE GENOMIC DNA]</scope>
    <source>
        <strain evidence="3">albino</strain>
    </source>
</reference>
<protein>
    <submittedName>
        <fullName evidence="2">Uncharacterized protein</fullName>
    </submittedName>
</protein>
<feature type="region of interest" description="Disordered" evidence="1">
    <location>
        <begin position="116"/>
        <end position="145"/>
    </location>
</feature>
<name>A0A517LPG7_9PEZI</name>
<evidence type="ECO:0000256" key="1">
    <source>
        <dbReference type="SAM" id="MobiDB-lite"/>
    </source>
</evidence>
<keyword evidence="3" id="KW-1185">Reference proteome</keyword>
<evidence type="ECO:0000313" key="3">
    <source>
        <dbReference type="Proteomes" id="UP000316270"/>
    </source>
</evidence>
<evidence type="ECO:0000313" key="2">
    <source>
        <dbReference type="EMBL" id="QDS77535.1"/>
    </source>
</evidence>
<organism evidence="2 3">
    <name type="scientific">Venturia effusa</name>
    <dbReference type="NCBI Taxonomy" id="50376"/>
    <lineage>
        <taxon>Eukaryota</taxon>
        <taxon>Fungi</taxon>
        <taxon>Dikarya</taxon>
        <taxon>Ascomycota</taxon>
        <taxon>Pezizomycotina</taxon>
        <taxon>Dothideomycetes</taxon>
        <taxon>Pleosporomycetidae</taxon>
        <taxon>Venturiales</taxon>
        <taxon>Venturiaceae</taxon>
        <taxon>Venturia</taxon>
    </lineage>
</organism>
<feature type="compositionally biased region" description="Basic and acidic residues" evidence="1">
    <location>
        <begin position="82"/>
        <end position="93"/>
    </location>
</feature>
<feature type="compositionally biased region" description="Polar residues" evidence="1">
    <location>
        <begin position="1"/>
        <end position="11"/>
    </location>
</feature>
<feature type="compositionally biased region" description="Acidic residues" evidence="1">
    <location>
        <begin position="116"/>
        <end position="138"/>
    </location>
</feature>